<evidence type="ECO:0000256" key="3">
    <source>
        <dbReference type="ARBA" id="ARBA00022737"/>
    </source>
</evidence>
<dbReference type="Pfam" id="PF23241">
    <property type="entry name" value="HAT_PRP39_C"/>
    <property type="match status" value="1"/>
</dbReference>
<feature type="compositionally biased region" description="Low complexity" evidence="7">
    <location>
        <begin position="281"/>
        <end position="291"/>
    </location>
</feature>
<feature type="compositionally biased region" description="Basic and acidic residues" evidence="7">
    <location>
        <begin position="1"/>
        <end position="40"/>
    </location>
</feature>
<comment type="similarity">
    <text evidence="6">Belongs to the PRP39 family.</text>
</comment>
<dbReference type="Proteomes" id="UP000694941">
    <property type="component" value="Unplaced"/>
</dbReference>
<evidence type="ECO:0000313" key="8">
    <source>
        <dbReference type="Proteomes" id="UP000694941"/>
    </source>
</evidence>
<organism evidence="8 9">
    <name type="scientific">Limulus polyphemus</name>
    <name type="common">Atlantic horseshoe crab</name>
    <dbReference type="NCBI Taxonomy" id="6850"/>
    <lineage>
        <taxon>Eukaryota</taxon>
        <taxon>Metazoa</taxon>
        <taxon>Ecdysozoa</taxon>
        <taxon>Arthropoda</taxon>
        <taxon>Chelicerata</taxon>
        <taxon>Merostomata</taxon>
        <taxon>Xiphosura</taxon>
        <taxon>Limulidae</taxon>
        <taxon>Limulus</taxon>
    </lineage>
</organism>
<dbReference type="InterPro" id="IPR003107">
    <property type="entry name" value="HAT"/>
</dbReference>
<dbReference type="SUPFAM" id="SSF48452">
    <property type="entry name" value="TPR-like"/>
    <property type="match status" value="2"/>
</dbReference>
<dbReference type="GeneID" id="106470343"/>
<keyword evidence="3" id="KW-0677">Repeat</keyword>
<dbReference type="InterPro" id="IPR059164">
    <property type="entry name" value="HAT_PRP39_C"/>
</dbReference>
<keyword evidence="8" id="KW-1185">Reference proteome</keyword>
<evidence type="ECO:0000256" key="7">
    <source>
        <dbReference type="SAM" id="MobiDB-lite"/>
    </source>
</evidence>
<dbReference type="Gene3D" id="1.25.40.10">
    <property type="entry name" value="Tetratricopeptide repeat domain"/>
    <property type="match status" value="2"/>
</dbReference>
<dbReference type="SMART" id="SM00386">
    <property type="entry name" value="HAT"/>
    <property type="match status" value="4"/>
</dbReference>
<evidence type="ECO:0000256" key="2">
    <source>
        <dbReference type="ARBA" id="ARBA00022664"/>
    </source>
</evidence>
<feature type="region of interest" description="Disordered" evidence="7">
    <location>
        <begin position="260"/>
        <end position="307"/>
    </location>
</feature>
<dbReference type="Pfam" id="PF23240">
    <property type="entry name" value="HAT_PRP39_N"/>
    <property type="match status" value="1"/>
</dbReference>
<dbReference type="PANTHER" id="PTHR17204">
    <property type="entry name" value="PRE-MRNA PROCESSING PROTEIN PRP39-RELATED"/>
    <property type="match status" value="1"/>
</dbReference>
<feature type="compositionally biased region" description="Basic and acidic residues" evidence="7">
    <location>
        <begin position="297"/>
        <end position="307"/>
    </location>
</feature>
<keyword evidence="5" id="KW-0539">Nucleus</keyword>
<evidence type="ECO:0000256" key="4">
    <source>
        <dbReference type="ARBA" id="ARBA00023187"/>
    </source>
</evidence>
<reference evidence="9" key="1">
    <citation type="submission" date="2025-08" db="UniProtKB">
        <authorList>
            <consortium name="RefSeq"/>
        </authorList>
    </citation>
    <scope>IDENTIFICATION</scope>
    <source>
        <tissue evidence="9">Muscle</tissue>
    </source>
</reference>
<accession>A0ABM1BPU9</accession>
<dbReference type="RefSeq" id="XP_013786347.2">
    <property type="nucleotide sequence ID" value="XM_013930893.2"/>
</dbReference>
<dbReference type="PANTHER" id="PTHR17204:SF5">
    <property type="entry name" value="PRE-MRNA-PROCESSING FACTOR 39"/>
    <property type="match status" value="1"/>
</dbReference>
<evidence type="ECO:0000256" key="6">
    <source>
        <dbReference type="ARBA" id="ARBA00038019"/>
    </source>
</evidence>
<keyword evidence="4" id="KW-0508">mRNA splicing</keyword>
<evidence type="ECO:0000256" key="1">
    <source>
        <dbReference type="ARBA" id="ARBA00004123"/>
    </source>
</evidence>
<proteinExistence type="inferred from homology"/>
<feature type="compositionally biased region" description="Acidic residues" evidence="7">
    <location>
        <begin position="265"/>
        <end position="278"/>
    </location>
</feature>
<gene>
    <name evidence="9" type="primary">LOC106470343</name>
</gene>
<sequence>MNSAKENPETVVENKMHPPEGEEELKSPKGDTAKPPKPEATENTDGPDSSKSKTVKKGLSELEKYWQAVKDNPADFTGWTYLLQFVEQENDLVAARKAFDSFFKYYPYCYGYWKKYADMEKKWNTAEKAEEVFEQGLKAIPLSVDLWIHYLNFYKSQHKKDEDYYTKVKVLFERAVDSAGQEFRSDRLWDLYINWELENKHPREVTQLYDKLLNIPTQLYVHHFEKFQEHIKKHLPKDSVSTDEFLEFRKEFVTINEKEKLIPPLEDEEEEAPEESGDGDAGPPGDEAPPGLEDPEQADKEKMNDEETKFLREKIIEKRKEIFKKNEEEVGKRWNFEEGIKRPYFHVKPLERAQLKNWREYLDFEAQNSTHERTVILFERCMIACALYEDMWMKVLD</sequence>
<evidence type="ECO:0000256" key="5">
    <source>
        <dbReference type="ARBA" id="ARBA00023242"/>
    </source>
</evidence>
<comment type="subcellular location">
    <subcellularLocation>
        <location evidence="1">Nucleus</location>
    </subcellularLocation>
</comment>
<name>A0ABM1BPU9_LIMPO</name>
<evidence type="ECO:0000313" key="9">
    <source>
        <dbReference type="RefSeq" id="XP_013786347.2"/>
    </source>
</evidence>
<dbReference type="InterPro" id="IPR011990">
    <property type="entry name" value="TPR-like_helical_dom_sf"/>
</dbReference>
<protein>
    <submittedName>
        <fullName evidence="9">Pre-mRNA-processing factor 39-like</fullName>
    </submittedName>
</protein>
<keyword evidence="2" id="KW-0507">mRNA processing</keyword>
<feature type="region of interest" description="Disordered" evidence="7">
    <location>
        <begin position="1"/>
        <end position="54"/>
    </location>
</feature>